<feature type="region of interest" description="Disordered" evidence="2">
    <location>
        <begin position="1"/>
        <end position="33"/>
    </location>
</feature>
<dbReference type="RefSeq" id="WP_013023351.1">
    <property type="nucleotide sequence ID" value="NC_013949.1"/>
</dbReference>
<dbReference type="InterPro" id="IPR043128">
    <property type="entry name" value="Rev_trsase/Diguanyl_cyclase"/>
</dbReference>
<protein>
    <recommendedName>
        <fullName evidence="3">GGDEF domain-containing protein</fullName>
    </recommendedName>
</protein>
<dbReference type="InterPro" id="IPR029787">
    <property type="entry name" value="Nucleotide_cyclase"/>
</dbReference>
<proteinExistence type="predicted"/>
<sequence>MPEDKSKDEKLDFNSNPYFEEVGAEGGGPEDADGALKEFERQLVEKVERISEDAIKAIKNESLPPLPANYQMYFERLLEKQDQDSRQKIQTFIDLQSTSEDRMVFFEKTVKDGFKNIKQILNFVSLLYKNLQVAQNITEKYAKELSNIDNKLVLNNLIQLFLKDLEAVKEKADRDLNHLKDAYQNAAKIVTSISENSIYDSQFEVYNKRYFLALIDKEKELIEGFKHESTMLTLTLSKEVSSQITSKTTVLILLKSIARLLLKTSRRSDILAYFSNGIFAMGLKNSDLQSARKAAERLIEAARATNVFSDGKDIVLDICIGIAKITPKKTTENIVQSSLMALNLALDEKIGFKVYPQDEVE</sequence>
<feature type="coiled-coil region" evidence="1">
    <location>
        <begin position="162"/>
        <end position="189"/>
    </location>
</feature>
<dbReference type="Gene3D" id="3.30.70.270">
    <property type="match status" value="1"/>
</dbReference>
<keyword evidence="1" id="KW-0175">Coiled coil</keyword>
<evidence type="ECO:0000313" key="4">
    <source>
        <dbReference type="EMBL" id="CBG40279.1"/>
    </source>
</evidence>
<evidence type="ECO:0000256" key="1">
    <source>
        <dbReference type="SAM" id="Coils"/>
    </source>
</evidence>
<dbReference type="EMBL" id="FN555004">
    <property type="protein sequence ID" value="CBG40279.1"/>
    <property type="molecule type" value="Genomic_DNA"/>
</dbReference>
<organism evidence="4 5">
    <name type="scientific">Helicobacter mustelae (strain ATCC 43772 / CCUG 25715 / CIP 103759 / LMG 18044 / NCTC 12198 / R85-136P)</name>
    <name type="common">Campylobacter mustelae</name>
    <dbReference type="NCBI Taxonomy" id="679897"/>
    <lineage>
        <taxon>Bacteria</taxon>
        <taxon>Pseudomonadati</taxon>
        <taxon>Campylobacterota</taxon>
        <taxon>Epsilonproteobacteria</taxon>
        <taxon>Campylobacterales</taxon>
        <taxon>Helicobacteraceae</taxon>
        <taxon>Helicobacter</taxon>
    </lineage>
</organism>
<reference evidence="4 5" key="1">
    <citation type="journal article" date="2010" name="BMC Genomics">
        <title>Comparative genomics and proteomics of Helicobacter mustelae, an ulcerogenic and carcinogenic gastric pathogen.</title>
        <authorList>
            <person name="O'Toole P.W."/>
            <person name="Snelling W.J."/>
            <person name="Canchaya C."/>
            <person name="Forde B.M."/>
            <person name="Hardie K.R."/>
            <person name="Josenhans C."/>
            <person name="Graham R.L.J."/>
            <person name="McMullan G."/>
            <person name="Parkhill J."/>
            <person name="Belda E."/>
            <person name="Bentley S.D."/>
        </authorList>
    </citation>
    <scope>NUCLEOTIDE SEQUENCE [LARGE SCALE GENOMIC DNA]</scope>
    <source>
        <strain evidence="5">ATCC 43772 / LMG 18044 / NCTC 12198 / 12198</strain>
    </source>
</reference>
<accession>D3UIF6</accession>
<evidence type="ECO:0000313" key="5">
    <source>
        <dbReference type="Proteomes" id="UP000001522"/>
    </source>
</evidence>
<dbReference type="STRING" id="679897.HMU10220"/>
<name>D3UIF6_HELM1</name>
<keyword evidence="5" id="KW-1185">Reference proteome</keyword>
<dbReference type="Proteomes" id="UP000001522">
    <property type="component" value="Chromosome"/>
</dbReference>
<dbReference type="AlphaFoldDB" id="D3UIF6"/>
<dbReference type="Pfam" id="PF00990">
    <property type="entry name" value="GGDEF"/>
    <property type="match status" value="1"/>
</dbReference>
<feature type="compositionally biased region" description="Basic and acidic residues" evidence="2">
    <location>
        <begin position="1"/>
        <end position="12"/>
    </location>
</feature>
<dbReference type="HOGENOM" id="CLU_060926_0_0_7"/>
<gene>
    <name evidence="4" type="ordered locus">HMU10220</name>
</gene>
<dbReference type="SMART" id="SM00267">
    <property type="entry name" value="GGDEF"/>
    <property type="match status" value="1"/>
</dbReference>
<dbReference type="KEGG" id="hms:HMU10220"/>
<dbReference type="SUPFAM" id="SSF55073">
    <property type="entry name" value="Nucleotide cyclase"/>
    <property type="match status" value="1"/>
</dbReference>
<dbReference type="InterPro" id="IPR000160">
    <property type="entry name" value="GGDEF_dom"/>
</dbReference>
<feature type="domain" description="GGDEF" evidence="3">
    <location>
        <begin position="186"/>
        <end position="355"/>
    </location>
</feature>
<dbReference type="eggNOG" id="COG3706">
    <property type="taxonomic scope" value="Bacteria"/>
</dbReference>
<evidence type="ECO:0000256" key="2">
    <source>
        <dbReference type="SAM" id="MobiDB-lite"/>
    </source>
</evidence>
<evidence type="ECO:0000259" key="3">
    <source>
        <dbReference type="SMART" id="SM00267"/>
    </source>
</evidence>